<dbReference type="EMBL" id="CP006019">
    <property type="protein sequence ID" value="AIF69178.1"/>
    <property type="molecule type" value="Genomic_DNA"/>
</dbReference>
<gene>
    <name evidence="1" type="ORF">PAP_03795</name>
</gene>
<dbReference type="eggNOG" id="arCOG01354">
    <property type="taxonomic scope" value="Archaea"/>
</dbReference>
<dbReference type="STRING" id="1343739.PAP_03795"/>
<dbReference type="Proteomes" id="UP000027981">
    <property type="component" value="Chromosome"/>
</dbReference>
<organism evidence="1 2">
    <name type="scientific">Palaeococcus pacificus DY20341</name>
    <dbReference type="NCBI Taxonomy" id="1343739"/>
    <lineage>
        <taxon>Archaea</taxon>
        <taxon>Methanobacteriati</taxon>
        <taxon>Methanobacteriota</taxon>
        <taxon>Thermococci</taxon>
        <taxon>Thermococcales</taxon>
        <taxon>Thermococcaceae</taxon>
        <taxon>Palaeococcus</taxon>
    </lineage>
</organism>
<evidence type="ECO:0000313" key="2">
    <source>
        <dbReference type="Proteomes" id="UP000027981"/>
    </source>
</evidence>
<dbReference type="OrthoDB" id="85338at2157"/>
<reference evidence="1 2" key="2">
    <citation type="journal article" date="2015" name="Genome Announc.">
        <title>Complete Genome Sequence of Hyperthermophilic Piezophilic Archaeon Palaeococcus pacificus DY20341T, Isolated from Deep-Sea Hydrothermal Sediments.</title>
        <authorList>
            <person name="Zeng X."/>
            <person name="Jebbar M."/>
            <person name="Shao Z."/>
        </authorList>
    </citation>
    <scope>NUCLEOTIDE SEQUENCE [LARGE SCALE GENOMIC DNA]</scope>
    <source>
        <strain evidence="1 2">DY20341</strain>
    </source>
</reference>
<dbReference type="AlphaFoldDB" id="A0A075LX90"/>
<name>A0A075LX90_9EURY</name>
<dbReference type="RefSeq" id="WP_048164765.1">
    <property type="nucleotide sequence ID" value="NZ_CP006019.1"/>
</dbReference>
<dbReference type="KEGG" id="ppac:PAP_03795"/>
<dbReference type="NCBIfam" id="NF011470">
    <property type="entry name" value="PRK14887.1"/>
    <property type="match status" value="1"/>
</dbReference>
<protein>
    <recommendedName>
        <fullName evidence="3">KEOPS complex subunit</fullName>
    </recommendedName>
</protein>
<reference evidence="2" key="1">
    <citation type="submission" date="2013-06" db="EMBL/GenBank/DDBJ databases">
        <title>Complete Genome Sequence of Hyperthermophilic Palaeococcus pacificus DY20341T, Isolated from a Deep-Sea Hydrothermal Sediments.</title>
        <authorList>
            <person name="Zeng X."/>
            <person name="Shao Z."/>
        </authorList>
    </citation>
    <scope>NUCLEOTIDE SEQUENCE [LARGE SCALE GENOMIC DNA]</scope>
    <source>
        <strain evidence="2">DY20341</strain>
    </source>
</reference>
<evidence type="ECO:0000313" key="1">
    <source>
        <dbReference type="EMBL" id="AIF69178.1"/>
    </source>
</evidence>
<dbReference type="GeneID" id="24841886"/>
<sequence>MKIKARAVIEWEYGDRERAEAIAEAVDVDNQNLPKNLNFKTYSKEGRVITKVKYLGEIESFIVAMDDLVFSIKIAEEVTSQNNTGKDEKVEV</sequence>
<dbReference type="HOGENOM" id="CLU_2490630_0_0_2"/>
<proteinExistence type="predicted"/>
<accession>A0A075LX90</accession>
<keyword evidence="2" id="KW-1185">Reference proteome</keyword>
<evidence type="ECO:0008006" key="3">
    <source>
        <dbReference type="Google" id="ProtNLM"/>
    </source>
</evidence>